<reference evidence="1 2" key="1">
    <citation type="submission" date="2015-07" db="EMBL/GenBank/DDBJ databases">
        <title>The genome of Melipona quadrifasciata.</title>
        <authorList>
            <person name="Pan H."/>
            <person name="Kapheim K."/>
        </authorList>
    </citation>
    <scope>NUCLEOTIDE SEQUENCE [LARGE SCALE GENOMIC DNA]</scope>
    <source>
        <strain evidence="1">0111107301</strain>
        <tissue evidence="1">Whole body</tissue>
    </source>
</reference>
<protein>
    <submittedName>
        <fullName evidence="1">Uncharacterized protein</fullName>
    </submittedName>
</protein>
<accession>A0A0M9A9G8</accession>
<sequence length="280" mass="31125">MTAINCSHRGEERGQGSWCRVELGLTGEMGLVVPGQRHPRSAFPIHPANKSPAASRSGCLHLNNTLADTSFFHECVPRDKWTTETWTTEQSRVLKGLEDLGEHYLLEHTGFYLYDHVSKGGMRVVNEADHTLVISVFNGIPWLQLVECLTLRHISRNRIGEDFFVLNQTLDALVRDEDEITLESQPLAVKKIRITQTRFGPANSGPVLGADSERRLEREEEETSVCKCLAHLPHGEPIIEARYSDSAQCYPIVDPVATQLTGSPMVGDRGVVGGARTLYP</sequence>
<proteinExistence type="predicted"/>
<dbReference type="EMBL" id="KQ435710">
    <property type="protein sequence ID" value="KOX79940.1"/>
    <property type="molecule type" value="Genomic_DNA"/>
</dbReference>
<dbReference type="AlphaFoldDB" id="A0A0M9A9G8"/>
<keyword evidence="2" id="KW-1185">Reference proteome</keyword>
<evidence type="ECO:0000313" key="1">
    <source>
        <dbReference type="EMBL" id="KOX79940.1"/>
    </source>
</evidence>
<name>A0A0M9A9G8_9HYME</name>
<gene>
    <name evidence="1" type="ORF">WN51_11551</name>
</gene>
<evidence type="ECO:0000313" key="2">
    <source>
        <dbReference type="Proteomes" id="UP000053105"/>
    </source>
</evidence>
<dbReference type="Proteomes" id="UP000053105">
    <property type="component" value="Unassembled WGS sequence"/>
</dbReference>
<organism evidence="1 2">
    <name type="scientific">Melipona quadrifasciata</name>
    <dbReference type="NCBI Taxonomy" id="166423"/>
    <lineage>
        <taxon>Eukaryota</taxon>
        <taxon>Metazoa</taxon>
        <taxon>Ecdysozoa</taxon>
        <taxon>Arthropoda</taxon>
        <taxon>Hexapoda</taxon>
        <taxon>Insecta</taxon>
        <taxon>Pterygota</taxon>
        <taxon>Neoptera</taxon>
        <taxon>Endopterygota</taxon>
        <taxon>Hymenoptera</taxon>
        <taxon>Apocrita</taxon>
        <taxon>Aculeata</taxon>
        <taxon>Apoidea</taxon>
        <taxon>Anthophila</taxon>
        <taxon>Apidae</taxon>
        <taxon>Melipona</taxon>
    </lineage>
</organism>